<accession>A0A226D4M7</accession>
<evidence type="ECO:0000313" key="1">
    <source>
        <dbReference type="EMBL" id="OXA39697.1"/>
    </source>
</evidence>
<protein>
    <submittedName>
        <fullName evidence="1">Uncharacterized protein</fullName>
    </submittedName>
</protein>
<reference evidence="1 2" key="1">
    <citation type="submission" date="2015-12" db="EMBL/GenBank/DDBJ databases">
        <title>The genome of Folsomia candida.</title>
        <authorList>
            <person name="Faddeeva A."/>
            <person name="Derks M.F."/>
            <person name="Anvar Y."/>
            <person name="Smit S."/>
            <person name="Van Straalen N."/>
            <person name="Roelofs D."/>
        </authorList>
    </citation>
    <scope>NUCLEOTIDE SEQUENCE [LARGE SCALE GENOMIC DNA]</scope>
    <source>
        <strain evidence="1 2">VU population</strain>
        <tissue evidence="1">Whole body</tissue>
    </source>
</reference>
<keyword evidence="2" id="KW-1185">Reference proteome</keyword>
<dbReference type="InterPro" id="IPR032675">
    <property type="entry name" value="LRR_dom_sf"/>
</dbReference>
<dbReference type="AlphaFoldDB" id="A0A226D4M7"/>
<proteinExistence type="predicted"/>
<name>A0A226D4M7_FOLCA</name>
<evidence type="ECO:0000313" key="2">
    <source>
        <dbReference type="Proteomes" id="UP000198287"/>
    </source>
</evidence>
<dbReference type="Gene3D" id="3.80.10.10">
    <property type="entry name" value="Ribonuclease Inhibitor"/>
    <property type="match status" value="1"/>
</dbReference>
<sequence>MEQALSNHLILEKIMEQFVRSGNTGLKNLRLVSPDWNDAVVSLRDENLVLNVNPDIKPCGAGPFIDPSLYLKMHPKLIRSIHYNLHSCLYPGNLEVFGRFVSQLGDRIEHLSLLISTDLGHILHTFFLTGNLPNLKELVVTIDDKKTHWNNWKAMEQLGVSSPIVTAIVPAKRRLTKIVYNVQFKSAHTTTSTPEQHIFLQQMLNAAPNLEQLEIRDDYFSAPLRRFDYLKRFKFVLTYSTKGDIDVTCFQNLTQFLEKVKVSLEQLELNTSITEVERMKKLKKLDLCEIPGVPLPRVSLVTGAIVTRGNYCWRDVTDLRLCGLECPNLLVILASRFPSLKKLSVTVCDYLAPGKTSFLQMVFHKLATLPGLTHLEVVARFPTRFPKFLDFLDYLAEFWTDTTQEIRVSGSAWNEERKACEENRFYSIISESNVDRFLSLVPSLRRRKLTQFPGLFIGGQEILEFRKDIEFNWRGNAHK</sequence>
<gene>
    <name evidence="1" type="ORF">Fcan01_25435</name>
</gene>
<dbReference type="Proteomes" id="UP000198287">
    <property type="component" value="Unassembled WGS sequence"/>
</dbReference>
<dbReference type="EMBL" id="LNIX01000037">
    <property type="protein sequence ID" value="OXA39697.1"/>
    <property type="molecule type" value="Genomic_DNA"/>
</dbReference>
<organism evidence="1 2">
    <name type="scientific">Folsomia candida</name>
    <name type="common">Springtail</name>
    <dbReference type="NCBI Taxonomy" id="158441"/>
    <lineage>
        <taxon>Eukaryota</taxon>
        <taxon>Metazoa</taxon>
        <taxon>Ecdysozoa</taxon>
        <taxon>Arthropoda</taxon>
        <taxon>Hexapoda</taxon>
        <taxon>Collembola</taxon>
        <taxon>Entomobryomorpha</taxon>
        <taxon>Isotomoidea</taxon>
        <taxon>Isotomidae</taxon>
        <taxon>Proisotominae</taxon>
        <taxon>Folsomia</taxon>
    </lineage>
</organism>
<comment type="caution">
    <text evidence="1">The sequence shown here is derived from an EMBL/GenBank/DDBJ whole genome shotgun (WGS) entry which is preliminary data.</text>
</comment>
<dbReference type="SUPFAM" id="SSF52047">
    <property type="entry name" value="RNI-like"/>
    <property type="match status" value="1"/>
</dbReference>